<evidence type="ECO:0000313" key="5">
    <source>
        <dbReference type="Proteomes" id="UP000641741"/>
    </source>
</evidence>
<accession>A0ABR7GMQ1</accession>
<evidence type="ECO:0000256" key="1">
    <source>
        <dbReference type="ARBA" id="ARBA00008814"/>
    </source>
</evidence>
<keyword evidence="5" id="KW-1185">Reference proteome</keyword>
<organism evidence="4 5">
    <name type="scientific">Agathobaculum hominis</name>
    <dbReference type="NCBI Taxonomy" id="2763014"/>
    <lineage>
        <taxon>Bacteria</taxon>
        <taxon>Bacillati</taxon>
        <taxon>Bacillota</taxon>
        <taxon>Clostridia</taxon>
        <taxon>Eubacteriales</taxon>
        <taxon>Butyricicoccaceae</taxon>
        <taxon>Agathobaculum</taxon>
    </lineage>
</organism>
<dbReference type="EMBL" id="JACOPK010000005">
    <property type="protein sequence ID" value="MBC5695595.1"/>
    <property type="molecule type" value="Genomic_DNA"/>
</dbReference>
<comment type="similarity">
    <text evidence="1">Belongs to the bacterial solute-binding protein 8 family.</text>
</comment>
<feature type="domain" description="Fe/B12 periplasmic-binding" evidence="3">
    <location>
        <begin position="97"/>
        <end position="378"/>
    </location>
</feature>
<keyword evidence="2" id="KW-0732">Signal</keyword>
<dbReference type="RefSeq" id="WP_186969833.1">
    <property type="nucleotide sequence ID" value="NZ_JACOPK010000005.1"/>
</dbReference>
<dbReference type="PROSITE" id="PS50983">
    <property type="entry name" value="FE_B12_PBP"/>
    <property type="match status" value="1"/>
</dbReference>
<feature type="chain" id="PRO_5046780759" evidence="2">
    <location>
        <begin position="26"/>
        <end position="378"/>
    </location>
</feature>
<evidence type="ECO:0000256" key="2">
    <source>
        <dbReference type="SAM" id="SignalP"/>
    </source>
</evidence>
<name>A0ABR7GMQ1_9FIRM</name>
<dbReference type="Gene3D" id="3.40.50.1980">
    <property type="entry name" value="Nitrogenase molybdenum iron protein domain"/>
    <property type="match status" value="2"/>
</dbReference>
<feature type="signal peptide" evidence="2">
    <location>
        <begin position="1"/>
        <end position="25"/>
    </location>
</feature>
<comment type="caution">
    <text evidence="4">The sequence shown here is derived from an EMBL/GenBank/DDBJ whole genome shotgun (WGS) entry which is preliminary data.</text>
</comment>
<dbReference type="InterPro" id="IPR050902">
    <property type="entry name" value="ABC_Transporter_SBP"/>
</dbReference>
<sequence>MRRAAAYLAAAACLTGLLTGCGGGAAVSGENDDPLSGLISAGPMELSYAEQFTVDTFEGGLSLITIGGEDRYLVVPEGQQAPQTGADITVLQQPLDSIYLVATSAMDFFVSLDALDTISLSGTRADGWYLDAAREAMTDGDIEYAGKYSAPDYEAICDADCDLALESTMIYHTPKVKEQLERLGIPVLVERSSYESNPLGRMEWIKLYGVLTGKEEQAEALYDEQLDALAPILDQPSTGKTAAFFYITANGAANVRKSTDYVAKMLELAGGKYIFDDLTDDDARSTMNMQMESFYAGAKDADVLIYNSTIDGELQTLDELLAKSPLLADFKAVKNGNVWCTEQSLFQSAMGLGGMIQDFHAVFTGENTDDLHYLHQLT</sequence>
<dbReference type="PANTHER" id="PTHR30535">
    <property type="entry name" value="VITAMIN B12-BINDING PROTEIN"/>
    <property type="match status" value="1"/>
</dbReference>
<gene>
    <name evidence="4" type="ORF">H8S02_06520</name>
</gene>
<reference evidence="4 5" key="1">
    <citation type="submission" date="2020-08" db="EMBL/GenBank/DDBJ databases">
        <title>Genome public.</title>
        <authorList>
            <person name="Liu C."/>
            <person name="Sun Q."/>
        </authorList>
    </citation>
    <scope>NUCLEOTIDE SEQUENCE [LARGE SCALE GENOMIC DNA]</scope>
    <source>
        <strain evidence="4 5">M2</strain>
    </source>
</reference>
<dbReference type="PANTHER" id="PTHR30535:SF34">
    <property type="entry name" value="MOLYBDATE-BINDING PROTEIN MOLA"/>
    <property type="match status" value="1"/>
</dbReference>
<proteinExistence type="inferred from homology"/>
<dbReference type="SUPFAM" id="SSF53807">
    <property type="entry name" value="Helical backbone' metal receptor"/>
    <property type="match status" value="1"/>
</dbReference>
<evidence type="ECO:0000313" key="4">
    <source>
        <dbReference type="EMBL" id="MBC5695595.1"/>
    </source>
</evidence>
<dbReference type="PROSITE" id="PS51257">
    <property type="entry name" value="PROKAR_LIPOPROTEIN"/>
    <property type="match status" value="1"/>
</dbReference>
<dbReference type="Pfam" id="PF01497">
    <property type="entry name" value="Peripla_BP_2"/>
    <property type="match status" value="1"/>
</dbReference>
<dbReference type="InterPro" id="IPR002491">
    <property type="entry name" value="ABC_transptr_periplasmic_BD"/>
</dbReference>
<protein>
    <submittedName>
        <fullName evidence="4">ABC transporter substrate-binding protein</fullName>
    </submittedName>
</protein>
<evidence type="ECO:0000259" key="3">
    <source>
        <dbReference type="PROSITE" id="PS50983"/>
    </source>
</evidence>
<dbReference type="Proteomes" id="UP000641741">
    <property type="component" value="Unassembled WGS sequence"/>
</dbReference>